<organism evidence="1 2">
    <name type="scientific">Peronospora effusa</name>
    <dbReference type="NCBI Taxonomy" id="542832"/>
    <lineage>
        <taxon>Eukaryota</taxon>
        <taxon>Sar</taxon>
        <taxon>Stramenopiles</taxon>
        <taxon>Oomycota</taxon>
        <taxon>Peronosporomycetes</taxon>
        <taxon>Peronosporales</taxon>
        <taxon>Peronosporaceae</taxon>
        <taxon>Peronospora</taxon>
    </lineage>
</organism>
<name>A0A425CM99_9STRA</name>
<gene>
    <name evidence="1" type="ORF">DD237_000176</name>
</gene>
<dbReference type="EMBL" id="QKXF01000082">
    <property type="protein sequence ID" value="RQM18139.1"/>
    <property type="molecule type" value="Genomic_DNA"/>
</dbReference>
<dbReference type="AlphaFoldDB" id="A0A425CM99"/>
<sequence>MERPAASTRREIAPLHVPWLQHEHYPVTKVVCSTVDGLVSSSKHSLIRVVQELKRGRANVDKQLSQLDTQLLVLSDYLDGKTSTMFPPHLIMYVEDTLDIAMPLATDGRRLRGTGKNTAVIQHFSDIFKKEVEPPTPAMVEDDFNSDSTCTTTGLWKYLYAYSFFKTITLDDMEQALLLDVCLSIELMSMMVFIDPSICCEDLKSIRGGEKGKILAGRDFQELQDNFSLSRFTPHDLDDFCMEATYMVDCCLFMKGVIRLVASLCAVNTSALMKVGDDVTHSQPDDEDKHANVTTEIITDTETSRPLHSINERSWNSKGLTWVLRNIGLLEGNDKEIARAGLSSPMDDEVSQEIRSLQRQLETCVRETNETKRKLRRIMAETKPWLSEEKGEEEATLEKYFAMWQTKKELARKKKLREKKRQRRQGVNPNFQLQLYTSVVAAAVANLSPSMTLASSNDRDPGKSSSMNPLLPTALVLAWGGIQFPCLANGRPWGEGYPYPPRSIPMDGGGIS</sequence>
<comment type="caution">
    <text evidence="1">The sequence shown here is derived from an EMBL/GenBank/DDBJ whole genome shotgun (WGS) entry which is preliminary data.</text>
</comment>
<evidence type="ECO:0000313" key="1">
    <source>
        <dbReference type="EMBL" id="RQM18139.1"/>
    </source>
</evidence>
<dbReference type="Proteomes" id="UP000286097">
    <property type="component" value="Unassembled WGS sequence"/>
</dbReference>
<accession>A0A425CM99</accession>
<protein>
    <submittedName>
        <fullName evidence="1">Uncharacterized protein</fullName>
    </submittedName>
</protein>
<dbReference type="InterPro" id="IPR019340">
    <property type="entry name" value="Histone_AcTrfase_su3"/>
</dbReference>
<dbReference type="Pfam" id="PF10198">
    <property type="entry name" value="Ada3"/>
    <property type="match status" value="1"/>
</dbReference>
<reference evidence="1 2" key="1">
    <citation type="submission" date="2018-06" db="EMBL/GenBank/DDBJ databases">
        <title>Comparative genomics of downy mildews reveals potential adaptations to biotrophy.</title>
        <authorList>
            <person name="Fletcher K."/>
            <person name="Klosterman S.J."/>
            <person name="Derevnina L."/>
            <person name="Martin F."/>
            <person name="Koike S."/>
            <person name="Reyes Chin-Wo S."/>
            <person name="Mou B."/>
            <person name="Michelmore R."/>
        </authorList>
    </citation>
    <scope>NUCLEOTIDE SEQUENCE [LARGE SCALE GENOMIC DNA]</scope>
    <source>
        <strain evidence="1 2">R13</strain>
    </source>
</reference>
<evidence type="ECO:0000313" key="2">
    <source>
        <dbReference type="Proteomes" id="UP000286097"/>
    </source>
</evidence>
<dbReference type="VEuPathDB" id="FungiDB:DD237_000176"/>
<proteinExistence type="predicted"/>